<evidence type="ECO:0008006" key="3">
    <source>
        <dbReference type="Google" id="ProtNLM"/>
    </source>
</evidence>
<dbReference type="Proteomes" id="UP000242447">
    <property type="component" value="Chromosome"/>
</dbReference>
<name>A0A1W6NXN0_9RHOB</name>
<dbReference type="Pfam" id="PF07372">
    <property type="entry name" value="DUF1491"/>
    <property type="match status" value="1"/>
</dbReference>
<dbReference type="Gene3D" id="3.40.1530.20">
    <property type="entry name" value="Protein of unknown function (DUF1491)"/>
    <property type="match status" value="1"/>
</dbReference>
<accession>A0A1W6NXN0</accession>
<proteinExistence type="predicted"/>
<evidence type="ECO:0000313" key="1">
    <source>
        <dbReference type="EMBL" id="ARO13767.1"/>
    </source>
</evidence>
<organism evidence="1 2">
    <name type="scientific">Ketogulonicigenium robustum</name>
    <dbReference type="NCBI Taxonomy" id="92947"/>
    <lineage>
        <taxon>Bacteria</taxon>
        <taxon>Pseudomonadati</taxon>
        <taxon>Pseudomonadota</taxon>
        <taxon>Alphaproteobacteria</taxon>
        <taxon>Rhodobacterales</taxon>
        <taxon>Roseobacteraceae</taxon>
        <taxon>Ketogulonicigenium</taxon>
    </lineage>
</organism>
<evidence type="ECO:0000313" key="2">
    <source>
        <dbReference type="Proteomes" id="UP000242447"/>
    </source>
</evidence>
<dbReference type="OrthoDB" id="9809136at2"/>
<dbReference type="STRING" id="92947.BVG79_00413"/>
<sequence length="112" mass="12377">MPEARLTTDFWVGAYLQRLRLADIPAFIVKKGDATAGAVLVKSSTLDGQARLFQRSYDLMTGQRAWVTLAEGDESGVDAAIARQRSFDPDLWVIEVEDRLGRHLLAEDGLAD</sequence>
<gene>
    <name evidence="1" type="ORF">BVG79_00413</name>
</gene>
<reference evidence="1 2" key="1">
    <citation type="submission" date="2017-02" db="EMBL/GenBank/DDBJ databases">
        <title>Ketogulonicigenium robustum SPU B003 Genome sequencing and assembly.</title>
        <authorList>
            <person name="Li Y."/>
            <person name="Liu L."/>
            <person name="Wang C."/>
            <person name="Zhang M."/>
            <person name="Zhang T."/>
            <person name="Zhang Y."/>
        </authorList>
    </citation>
    <scope>NUCLEOTIDE SEQUENCE [LARGE SCALE GENOMIC DNA]</scope>
    <source>
        <strain evidence="1 2">SPU_B003</strain>
    </source>
</reference>
<dbReference type="AlphaFoldDB" id="A0A1W6NXN0"/>
<dbReference type="KEGG" id="kro:BVG79_00413"/>
<keyword evidence="2" id="KW-1185">Reference proteome</keyword>
<protein>
    <recommendedName>
        <fullName evidence="3">GTP-binding protein Era</fullName>
    </recommendedName>
</protein>
<dbReference type="RefSeq" id="WP_085785432.1">
    <property type="nucleotide sequence ID" value="NZ_CP019937.1"/>
</dbReference>
<dbReference type="EMBL" id="CP019937">
    <property type="protein sequence ID" value="ARO13767.1"/>
    <property type="molecule type" value="Genomic_DNA"/>
</dbReference>
<dbReference type="InterPro" id="IPR009964">
    <property type="entry name" value="DUF1491"/>
</dbReference>